<protein>
    <recommendedName>
        <fullName evidence="3">HIRAN domain-containing protein</fullName>
    </recommendedName>
</protein>
<keyword evidence="2" id="KW-0378">Hydrolase</keyword>
<evidence type="ECO:0000256" key="2">
    <source>
        <dbReference type="ARBA" id="ARBA00022801"/>
    </source>
</evidence>
<evidence type="ECO:0000256" key="1">
    <source>
        <dbReference type="ARBA" id="ARBA00022723"/>
    </source>
</evidence>
<reference evidence="4" key="1">
    <citation type="submission" date="2019-04" db="EMBL/GenBank/DDBJ databases">
        <title>Evolution of Biomass-Degrading Anaerobic Consortia Revealed by Metagenomics.</title>
        <authorList>
            <person name="Peng X."/>
        </authorList>
    </citation>
    <scope>NUCLEOTIDE SEQUENCE</scope>
    <source>
        <strain evidence="4">SIG13</strain>
    </source>
</reference>
<dbReference type="GO" id="GO:0016818">
    <property type="term" value="F:hydrolase activity, acting on acid anhydrides, in phosphorus-containing anhydrides"/>
    <property type="evidence" value="ECO:0007669"/>
    <property type="project" value="InterPro"/>
</dbReference>
<dbReference type="Pfam" id="PF08797">
    <property type="entry name" value="HIRAN"/>
    <property type="match status" value="1"/>
</dbReference>
<dbReference type="Gene3D" id="3.30.70.2330">
    <property type="match status" value="1"/>
</dbReference>
<dbReference type="EMBL" id="SUTF01000007">
    <property type="protein sequence ID" value="MBE6510955.1"/>
    <property type="molecule type" value="Genomic_DNA"/>
</dbReference>
<dbReference type="GO" id="GO:0008270">
    <property type="term" value="F:zinc ion binding"/>
    <property type="evidence" value="ECO:0007669"/>
    <property type="project" value="InterPro"/>
</dbReference>
<evidence type="ECO:0000313" key="4">
    <source>
        <dbReference type="EMBL" id="MBE6510955.1"/>
    </source>
</evidence>
<name>A0A8T3VSP4_9EURY</name>
<comment type="caution">
    <text evidence="4">The sequence shown here is derived from an EMBL/GenBank/DDBJ whole genome shotgun (WGS) entry which is preliminary data.</text>
</comment>
<evidence type="ECO:0000259" key="3">
    <source>
        <dbReference type="SMART" id="SM00910"/>
    </source>
</evidence>
<evidence type="ECO:0000313" key="5">
    <source>
        <dbReference type="Proteomes" id="UP000713479"/>
    </source>
</evidence>
<accession>A0A8T3VSP4</accession>
<dbReference type="InterPro" id="IPR014905">
    <property type="entry name" value="HIRAN"/>
</dbReference>
<sequence length="120" mass="13525">MSQDLYATVVGLKNYKGSQVFKLNSIIKLIKEPENDYDTEAIACELKYIGKTGYIANSTTTVIKGTMSAGRIYDKIDDVSFAEVKFIANDSVIAKIMLHEEIEDLLKANENDEFYNLENE</sequence>
<proteinExistence type="predicted"/>
<keyword evidence="1" id="KW-0479">Metal-binding</keyword>
<dbReference type="AlphaFoldDB" id="A0A8T3VSP4"/>
<feature type="domain" description="HIRAN" evidence="3">
    <location>
        <begin position="2"/>
        <end position="104"/>
    </location>
</feature>
<dbReference type="SMART" id="SM00910">
    <property type="entry name" value="HIRAN"/>
    <property type="match status" value="1"/>
</dbReference>
<dbReference type="GO" id="GO:0003676">
    <property type="term" value="F:nucleic acid binding"/>
    <property type="evidence" value="ECO:0007669"/>
    <property type="project" value="InterPro"/>
</dbReference>
<dbReference type="Proteomes" id="UP000713479">
    <property type="component" value="Unassembled WGS sequence"/>
</dbReference>
<gene>
    <name evidence="4" type="ORF">E7Z74_06785</name>
</gene>
<organism evidence="4 5">
    <name type="scientific">Methanobrevibacter millerae</name>
    <dbReference type="NCBI Taxonomy" id="230361"/>
    <lineage>
        <taxon>Archaea</taxon>
        <taxon>Methanobacteriati</taxon>
        <taxon>Methanobacteriota</taxon>
        <taxon>Methanomada group</taxon>
        <taxon>Methanobacteria</taxon>
        <taxon>Methanobacteriales</taxon>
        <taxon>Methanobacteriaceae</taxon>
        <taxon>Methanobrevibacter</taxon>
    </lineage>
</organism>